<dbReference type="OrthoDB" id="450111at2"/>
<gene>
    <name evidence="1" type="ORF">AZI86_00465</name>
</gene>
<dbReference type="RefSeq" id="WP_061833131.1">
    <property type="nucleotide sequence ID" value="NZ_LUKE01000001.1"/>
</dbReference>
<accession>A0A150WMQ3</accession>
<dbReference type="InterPro" id="IPR036866">
    <property type="entry name" value="RibonucZ/Hydroxyglut_hydro"/>
</dbReference>
<dbReference type="EMBL" id="LUKE01000001">
    <property type="protein sequence ID" value="KYG65587.1"/>
    <property type="molecule type" value="Genomic_DNA"/>
</dbReference>
<dbReference type="Proteomes" id="UP000075320">
    <property type="component" value="Unassembled WGS sequence"/>
</dbReference>
<organism evidence="1 2">
    <name type="scientific">Bdellovibrio bacteriovorus</name>
    <dbReference type="NCBI Taxonomy" id="959"/>
    <lineage>
        <taxon>Bacteria</taxon>
        <taxon>Pseudomonadati</taxon>
        <taxon>Bdellovibrionota</taxon>
        <taxon>Bdellovibrionia</taxon>
        <taxon>Bdellovibrionales</taxon>
        <taxon>Pseudobdellovibrionaceae</taxon>
        <taxon>Bdellovibrio</taxon>
    </lineage>
</organism>
<dbReference type="SUPFAM" id="SSF56281">
    <property type="entry name" value="Metallo-hydrolase/oxidoreductase"/>
    <property type="match status" value="2"/>
</dbReference>
<evidence type="ECO:0008006" key="3">
    <source>
        <dbReference type="Google" id="ProtNLM"/>
    </source>
</evidence>
<reference evidence="1 2" key="1">
    <citation type="submission" date="2016-03" db="EMBL/GenBank/DDBJ databases">
        <authorList>
            <person name="Ploux O."/>
        </authorList>
    </citation>
    <scope>NUCLEOTIDE SEQUENCE [LARGE SCALE GENOMIC DNA]</scope>
    <source>
        <strain evidence="1 2">R0</strain>
    </source>
</reference>
<name>A0A150WMQ3_BDEBC</name>
<sequence length="228" mass="25580">MAWNPVGNDTGVFIHEYQVEEYGRTNCVAVKTPKGLLILSPSQKTSPEDFEWVRAQGGVAGFVAPHGGHTLGFAEWVKQFPNCPIYTAPGSIPRIKEVTHLHARSIVEIANLDETVRWIVPEGSKNDSLLLEVRRGARPVVYINETLADLEKQPGHNFLSRLFFKLLGLHEGFSVNRAYLRIYVKDTQTLRDETLQLLKSNPYVILAHGPVRSSAQDLQRSKELLAQI</sequence>
<evidence type="ECO:0000313" key="2">
    <source>
        <dbReference type="Proteomes" id="UP000075320"/>
    </source>
</evidence>
<protein>
    <recommendedName>
        <fullName evidence="3">Metallo-beta-lactamase domain-containing protein</fullName>
    </recommendedName>
</protein>
<proteinExistence type="predicted"/>
<keyword evidence="2" id="KW-1185">Reference proteome</keyword>
<comment type="caution">
    <text evidence="1">The sequence shown here is derived from an EMBL/GenBank/DDBJ whole genome shotgun (WGS) entry which is preliminary data.</text>
</comment>
<evidence type="ECO:0000313" key="1">
    <source>
        <dbReference type="EMBL" id="KYG65587.1"/>
    </source>
</evidence>
<dbReference type="AlphaFoldDB" id="A0A150WMQ3"/>